<organism evidence="2">
    <name type="scientific">Kuenenia stuttgartiensis</name>
    <dbReference type="NCBI Taxonomy" id="174633"/>
    <lineage>
        <taxon>Bacteria</taxon>
        <taxon>Pseudomonadati</taxon>
        <taxon>Planctomycetota</taxon>
        <taxon>Candidatus Brocadiia</taxon>
        <taxon>Candidatus Brocadiales</taxon>
        <taxon>Candidatus Brocadiaceae</taxon>
        <taxon>Candidatus Kuenenia</taxon>
    </lineage>
</organism>
<reference evidence="2" key="1">
    <citation type="journal article" date="2006" name="Nature">
        <title>Deciphering the evolution and metabolism of an anammox bacterium from a community genome.</title>
        <authorList>
            <person name="Strous M."/>
            <person name="Pelletier E."/>
            <person name="Mangenot S."/>
            <person name="Rattei T."/>
            <person name="Lehner A."/>
            <person name="Taylor M.W."/>
            <person name="Horn M."/>
            <person name="Daims H."/>
            <person name="Bartol-Mavel D."/>
            <person name="Wincker P."/>
            <person name="Barbe V."/>
            <person name="Fonknechten N."/>
            <person name="Vallenet D."/>
            <person name="Segurens B."/>
            <person name="Schenowitz-Truong C."/>
            <person name="Medigue C."/>
            <person name="Collingro A."/>
            <person name="Snel B."/>
            <person name="Dutilh B.E."/>
            <person name="OpDenCamp H.J.M."/>
            <person name="vanDerDrift C."/>
            <person name="Cirpus I."/>
            <person name="vanDePas-Schoonen K.T."/>
            <person name="Harhangi H.R."/>
            <person name="vanNiftrik L."/>
            <person name="Schmid M."/>
            <person name="Keltjens J."/>
            <person name="vanDeVossenberg J."/>
            <person name="Kartal B."/>
            <person name="Meier H."/>
            <person name="Frishman D."/>
            <person name="Huynen M.A."/>
            <person name="Mewes H."/>
            <person name="Weissenbach J."/>
            <person name="Jetten M.S.M."/>
            <person name="Wagner M."/>
            <person name="LePaslier D."/>
        </authorList>
    </citation>
    <scope>NUCLEOTIDE SEQUENCE</scope>
</reference>
<dbReference type="EMBL" id="CP049055">
    <property type="protein sequence ID" value="QII12283.1"/>
    <property type="molecule type" value="Genomic_DNA"/>
</dbReference>
<keyword evidence="1" id="KW-1133">Transmembrane helix</keyword>
<evidence type="ECO:0000313" key="3">
    <source>
        <dbReference type="EMBL" id="QII12283.1"/>
    </source>
</evidence>
<accession>Q1Q5U5</accession>
<protein>
    <submittedName>
        <fullName evidence="2">Uncharacterized protein</fullName>
    </submittedName>
</protein>
<evidence type="ECO:0000313" key="4">
    <source>
        <dbReference type="Proteomes" id="UP000501926"/>
    </source>
</evidence>
<dbReference type="AlphaFoldDB" id="Q1Q5U5"/>
<name>Q1Q5U5_KUEST</name>
<keyword evidence="1" id="KW-0812">Transmembrane</keyword>
<evidence type="ECO:0000313" key="2">
    <source>
        <dbReference type="EMBL" id="CAJ75392.1"/>
    </source>
</evidence>
<reference evidence="2" key="2">
    <citation type="submission" date="2006-01" db="EMBL/GenBank/DDBJ databases">
        <authorList>
            <person name="Genoscope"/>
        </authorList>
    </citation>
    <scope>NUCLEOTIDE SEQUENCE</scope>
</reference>
<reference evidence="3 4" key="3">
    <citation type="submission" date="2020-02" db="EMBL/GenBank/DDBJ databases">
        <title>Newly sequenced genome of strain CSTR1 showed variability in Candidatus Kuenenia stuttgartiensis genomes.</title>
        <authorList>
            <person name="Ding C."/>
            <person name="Adrian L."/>
        </authorList>
    </citation>
    <scope>NUCLEOTIDE SEQUENCE [LARGE SCALE GENOMIC DNA]</scope>
    <source>
        <strain evidence="3 4">CSTR1</strain>
    </source>
</reference>
<keyword evidence="1" id="KW-0472">Membrane</keyword>
<sequence>MLPMNKRRRFFLPLCFLLVELVRNPYKLPDDQFRRFHRYFSEGMKLQFVSLLILTIGCISTKFPNFIFEYCFFIPQTS</sequence>
<proteinExistence type="predicted"/>
<gene>
    <name evidence="3" type="ORF">KsCSTR_29050</name>
    <name evidence="2" type="ORF">kuste4630</name>
</gene>
<evidence type="ECO:0000256" key="1">
    <source>
        <dbReference type="SAM" id="Phobius"/>
    </source>
</evidence>
<feature type="transmembrane region" description="Helical" evidence="1">
    <location>
        <begin position="47"/>
        <end position="68"/>
    </location>
</feature>
<dbReference type="EMBL" id="CT573071">
    <property type="protein sequence ID" value="CAJ75392.1"/>
    <property type="molecule type" value="Genomic_DNA"/>
</dbReference>
<dbReference type="Proteomes" id="UP000501926">
    <property type="component" value="Chromosome"/>
</dbReference>